<dbReference type="Proteomes" id="UP001302321">
    <property type="component" value="Unassembled WGS sequence"/>
</dbReference>
<dbReference type="AlphaFoldDB" id="A0AAN7ABR5"/>
<feature type="domain" description="LYR motif-containing protein Cup1-like N-terminal" evidence="1">
    <location>
        <begin position="16"/>
        <end position="99"/>
    </location>
</feature>
<keyword evidence="3" id="KW-1185">Reference proteome</keyword>
<proteinExistence type="predicted"/>
<name>A0AAN7ABR5_9PEZI</name>
<evidence type="ECO:0000313" key="2">
    <source>
        <dbReference type="EMBL" id="KAK4180654.1"/>
    </source>
</evidence>
<dbReference type="EMBL" id="MU866096">
    <property type="protein sequence ID" value="KAK4180654.1"/>
    <property type="molecule type" value="Genomic_DNA"/>
</dbReference>
<evidence type="ECO:0000259" key="1">
    <source>
        <dbReference type="Pfam" id="PF20263"/>
    </source>
</evidence>
<reference evidence="2" key="2">
    <citation type="submission" date="2023-05" db="EMBL/GenBank/DDBJ databases">
        <authorList>
            <consortium name="Lawrence Berkeley National Laboratory"/>
            <person name="Steindorff A."/>
            <person name="Hensen N."/>
            <person name="Bonometti L."/>
            <person name="Westerberg I."/>
            <person name="Brannstrom I.O."/>
            <person name="Guillou S."/>
            <person name="Cros-Aarteil S."/>
            <person name="Calhoun S."/>
            <person name="Haridas S."/>
            <person name="Kuo A."/>
            <person name="Mondo S."/>
            <person name="Pangilinan J."/>
            <person name="Riley R."/>
            <person name="Labutti K."/>
            <person name="Andreopoulos B."/>
            <person name="Lipzen A."/>
            <person name="Chen C."/>
            <person name="Yanf M."/>
            <person name="Daum C."/>
            <person name="Ng V."/>
            <person name="Clum A."/>
            <person name="Ohm R."/>
            <person name="Martin F."/>
            <person name="Silar P."/>
            <person name="Natvig D."/>
            <person name="Lalanne C."/>
            <person name="Gautier V."/>
            <person name="Ament-Velasquez S.L."/>
            <person name="Kruys A."/>
            <person name="Hutchinson M.I."/>
            <person name="Powell A.J."/>
            <person name="Barry K."/>
            <person name="Miller A.N."/>
            <person name="Grigoriev I.V."/>
            <person name="Debuchy R."/>
            <person name="Gladieux P."/>
            <person name="Thoren M.H."/>
            <person name="Johannesson H."/>
        </authorList>
    </citation>
    <scope>NUCLEOTIDE SEQUENCE</scope>
    <source>
        <strain evidence="2">CBS 892.96</strain>
    </source>
</reference>
<dbReference type="Pfam" id="PF20263">
    <property type="entry name" value="LYRM2-like"/>
    <property type="match status" value="1"/>
</dbReference>
<sequence length="369" mass="42229">MSRPLSVPPPTTTLGLYRQLLRESSYLPSLARPHADRYIKDRFRRHQHDKTDETRLRKRIKEAHHELRVFRAANAGDMDRMHKILLKAFGRTGSRRRELFTSLVRHPSPATTEEMEAQINGVRAWSFDRDPDWLDGWDTEALLSFAKAQAKTSLSSSPRGPLLHKHLMSPEKNIPRENVYGKPFPEKVMRTKLKKVYADLADRVLPPLPEKEWHKLGLVAEGKFEEAGWHVPSRRAVAKGLVEDGDKKEDDWKWQAYATKPVALVDIAQSKKLRLLTGASDENTPYGDTQPVDRHVYTPKFWRRLTKSIWLLTAKRAQDPEKGGYRITWGRAPFNAPKAAASGMEFFESLPVDAESSEGIKGTKKKGRK</sequence>
<accession>A0AAN7ABR5</accession>
<dbReference type="CDD" id="cd20273">
    <property type="entry name" value="Complex1_LYR_unchar"/>
    <property type="match status" value="1"/>
</dbReference>
<dbReference type="InterPro" id="IPR046896">
    <property type="entry name" value="Cup1-like_N"/>
</dbReference>
<gene>
    <name evidence="2" type="ORF">QBC36DRAFT_19726</name>
</gene>
<reference evidence="2" key="1">
    <citation type="journal article" date="2023" name="Mol. Phylogenet. Evol.">
        <title>Genome-scale phylogeny and comparative genomics of the fungal order Sordariales.</title>
        <authorList>
            <person name="Hensen N."/>
            <person name="Bonometti L."/>
            <person name="Westerberg I."/>
            <person name="Brannstrom I.O."/>
            <person name="Guillou S."/>
            <person name="Cros-Aarteil S."/>
            <person name="Calhoun S."/>
            <person name="Haridas S."/>
            <person name="Kuo A."/>
            <person name="Mondo S."/>
            <person name="Pangilinan J."/>
            <person name="Riley R."/>
            <person name="LaButti K."/>
            <person name="Andreopoulos B."/>
            <person name="Lipzen A."/>
            <person name="Chen C."/>
            <person name="Yan M."/>
            <person name="Daum C."/>
            <person name="Ng V."/>
            <person name="Clum A."/>
            <person name="Steindorff A."/>
            <person name="Ohm R.A."/>
            <person name="Martin F."/>
            <person name="Silar P."/>
            <person name="Natvig D.O."/>
            <person name="Lalanne C."/>
            <person name="Gautier V."/>
            <person name="Ament-Velasquez S.L."/>
            <person name="Kruys A."/>
            <person name="Hutchinson M.I."/>
            <person name="Powell A.J."/>
            <person name="Barry K."/>
            <person name="Miller A.N."/>
            <person name="Grigoriev I.V."/>
            <person name="Debuchy R."/>
            <person name="Gladieux P."/>
            <person name="Hiltunen Thoren M."/>
            <person name="Johannesson H."/>
        </authorList>
    </citation>
    <scope>NUCLEOTIDE SEQUENCE</scope>
    <source>
        <strain evidence="2">CBS 892.96</strain>
    </source>
</reference>
<evidence type="ECO:0000313" key="3">
    <source>
        <dbReference type="Proteomes" id="UP001302321"/>
    </source>
</evidence>
<organism evidence="2 3">
    <name type="scientific">Triangularia setosa</name>
    <dbReference type="NCBI Taxonomy" id="2587417"/>
    <lineage>
        <taxon>Eukaryota</taxon>
        <taxon>Fungi</taxon>
        <taxon>Dikarya</taxon>
        <taxon>Ascomycota</taxon>
        <taxon>Pezizomycotina</taxon>
        <taxon>Sordariomycetes</taxon>
        <taxon>Sordariomycetidae</taxon>
        <taxon>Sordariales</taxon>
        <taxon>Podosporaceae</taxon>
        <taxon>Triangularia</taxon>
    </lineage>
</organism>
<comment type="caution">
    <text evidence="2">The sequence shown here is derived from an EMBL/GenBank/DDBJ whole genome shotgun (WGS) entry which is preliminary data.</text>
</comment>
<protein>
    <recommendedName>
        <fullName evidence="1">LYR motif-containing protein Cup1-like N-terminal domain-containing protein</fullName>
    </recommendedName>
</protein>